<dbReference type="RefSeq" id="WP_116957862.1">
    <property type="nucleotide sequence ID" value="NZ_QVLS01000002.1"/>
</dbReference>
<gene>
    <name evidence="6" type="ORF">DY262_04995</name>
</gene>
<dbReference type="InterPro" id="IPR002123">
    <property type="entry name" value="Plipid/glycerol_acylTrfase"/>
</dbReference>
<evidence type="ECO:0000313" key="7">
    <source>
        <dbReference type="Proteomes" id="UP000261931"/>
    </source>
</evidence>
<keyword evidence="7" id="KW-1185">Reference proteome</keyword>
<dbReference type="GO" id="GO:0003841">
    <property type="term" value="F:1-acylglycerol-3-phosphate O-acyltransferase activity"/>
    <property type="evidence" value="ECO:0007669"/>
    <property type="project" value="TreeGrafter"/>
</dbReference>
<dbReference type="Pfam" id="PF01553">
    <property type="entry name" value="Acyltransferase"/>
    <property type="match status" value="1"/>
</dbReference>
<keyword evidence="4" id="KW-1133">Transmembrane helix</keyword>
<keyword evidence="4" id="KW-0812">Transmembrane</keyword>
<name>A0A372EN79_9BURK</name>
<evidence type="ECO:0000259" key="5">
    <source>
        <dbReference type="SMART" id="SM00563"/>
    </source>
</evidence>
<evidence type="ECO:0000313" key="6">
    <source>
        <dbReference type="EMBL" id="RFP81133.1"/>
    </source>
</evidence>
<dbReference type="GO" id="GO:0006654">
    <property type="term" value="P:phosphatidic acid biosynthetic process"/>
    <property type="evidence" value="ECO:0007669"/>
    <property type="project" value="TreeGrafter"/>
</dbReference>
<keyword evidence="2 6" id="KW-0808">Transferase</keyword>
<accession>A0A372EN79</accession>
<dbReference type="CDD" id="cd07989">
    <property type="entry name" value="LPLAT_AGPAT-like"/>
    <property type="match status" value="1"/>
</dbReference>
<dbReference type="SMART" id="SM00563">
    <property type="entry name" value="PlsC"/>
    <property type="match status" value="1"/>
</dbReference>
<dbReference type="Proteomes" id="UP000261931">
    <property type="component" value="Unassembled WGS sequence"/>
</dbReference>
<keyword evidence="4" id="KW-0472">Membrane</keyword>
<dbReference type="SUPFAM" id="SSF69593">
    <property type="entry name" value="Glycerol-3-phosphate (1)-acyltransferase"/>
    <property type="match status" value="1"/>
</dbReference>
<comment type="pathway">
    <text evidence="1">Lipid metabolism.</text>
</comment>
<evidence type="ECO:0000256" key="2">
    <source>
        <dbReference type="ARBA" id="ARBA00022679"/>
    </source>
</evidence>
<reference evidence="6 7" key="1">
    <citation type="submission" date="2018-08" db="EMBL/GenBank/DDBJ databases">
        <title>Hydrogenophaga sp. LA-38 isolated from sludge.</title>
        <authorList>
            <person name="Im W.-T."/>
        </authorList>
    </citation>
    <scope>NUCLEOTIDE SEQUENCE [LARGE SCALE GENOMIC DNA]</scope>
    <source>
        <strain evidence="6 7">LA-38</strain>
    </source>
</reference>
<dbReference type="AlphaFoldDB" id="A0A372EN79"/>
<feature type="transmembrane region" description="Helical" evidence="4">
    <location>
        <begin position="20"/>
        <end position="42"/>
    </location>
</feature>
<dbReference type="PANTHER" id="PTHR10434">
    <property type="entry name" value="1-ACYL-SN-GLYCEROL-3-PHOSPHATE ACYLTRANSFERASE"/>
    <property type="match status" value="1"/>
</dbReference>
<evidence type="ECO:0000256" key="4">
    <source>
        <dbReference type="SAM" id="Phobius"/>
    </source>
</evidence>
<feature type="domain" description="Phospholipid/glycerol acyltransferase" evidence="5">
    <location>
        <begin position="92"/>
        <end position="200"/>
    </location>
</feature>
<protein>
    <submittedName>
        <fullName evidence="6">1-acyl-sn-glycerol-3-phosphate acyltransferase</fullName>
    </submittedName>
</protein>
<organism evidence="6 7">
    <name type="scientific">Hydrogenophaga borbori</name>
    <dbReference type="NCBI Taxonomy" id="2294117"/>
    <lineage>
        <taxon>Bacteria</taxon>
        <taxon>Pseudomonadati</taxon>
        <taxon>Pseudomonadota</taxon>
        <taxon>Betaproteobacteria</taxon>
        <taxon>Burkholderiales</taxon>
        <taxon>Comamonadaceae</taxon>
        <taxon>Hydrogenophaga</taxon>
    </lineage>
</organism>
<comment type="caution">
    <text evidence="6">The sequence shown here is derived from an EMBL/GenBank/DDBJ whole genome shotgun (WGS) entry which is preliminary data.</text>
</comment>
<dbReference type="PANTHER" id="PTHR10434:SF66">
    <property type="entry name" value="PHOSPHOLIPID_GLYCEROL ACYLTRANSFERASE DOMAIN-CONTAINING PROTEIN"/>
    <property type="match status" value="1"/>
</dbReference>
<dbReference type="EMBL" id="QVLS01000002">
    <property type="protein sequence ID" value="RFP81133.1"/>
    <property type="molecule type" value="Genomic_DNA"/>
</dbReference>
<keyword evidence="3 6" id="KW-0012">Acyltransferase</keyword>
<evidence type="ECO:0000256" key="3">
    <source>
        <dbReference type="ARBA" id="ARBA00023315"/>
    </source>
</evidence>
<proteinExistence type="predicted"/>
<evidence type="ECO:0000256" key="1">
    <source>
        <dbReference type="ARBA" id="ARBA00005189"/>
    </source>
</evidence>
<sequence length="269" mass="29507">MRLTLSRPTQWLQALREHLAMVLGLGLLATLCLSWSPIALVLHHALPRRWGQAVGRRVATACFRFYLGALRAACGCRFDLDALDGLAGQGPMIVVANHPSLLDALLLVSRLPNAVCIMKAGLMDNPLFGAGAQLAGYVRNDNLLHVILQCRSELRKGTQVIVFPEGTRTTDWPMNRVPASIGLLAVRSQVPVQTVLLDFSSPYLGKAWPLWRRPELPLRVSARLGRRFEPPSDARAFTDELQSHFDQALKNAQVASANPCPSRPPPTSS</sequence>